<comment type="caution">
    <text evidence="1">The sequence shown here is derived from an EMBL/GenBank/DDBJ whole genome shotgun (WGS) entry which is preliminary data.</text>
</comment>
<name>A0AB34IWR4_PRYPA</name>
<dbReference type="Gene3D" id="3.30.1240.10">
    <property type="match status" value="1"/>
</dbReference>
<organism evidence="1 2">
    <name type="scientific">Prymnesium parvum</name>
    <name type="common">Toxic golden alga</name>
    <dbReference type="NCBI Taxonomy" id="97485"/>
    <lineage>
        <taxon>Eukaryota</taxon>
        <taxon>Haptista</taxon>
        <taxon>Haptophyta</taxon>
        <taxon>Prymnesiophyceae</taxon>
        <taxon>Prymnesiales</taxon>
        <taxon>Prymnesiaceae</taxon>
        <taxon>Prymnesium</taxon>
    </lineage>
</organism>
<dbReference type="Gene3D" id="3.40.50.1000">
    <property type="entry name" value="HAD superfamily/HAD-like"/>
    <property type="match status" value="1"/>
</dbReference>
<dbReference type="PANTHER" id="PTHR10000">
    <property type="entry name" value="PHOSPHOSERINE PHOSPHATASE"/>
    <property type="match status" value="1"/>
</dbReference>
<dbReference type="Proteomes" id="UP001515480">
    <property type="component" value="Unassembled WGS sequence"/>
</dbReference>
<gene>
    <name evidence="1" type="ORF">AB1Y20_007316</name>
</gene>
<dbReference type="GO" id="GO:0005829">
    <property type="term" value="C:cytosol"/>
    <property type="evidence" value="ECO:0007669"/>
    <property type="project" value="TreeGrafter"/>
</dbReference>
<dbReference type="GO" id="GO:0000287">
    <property type="term" value="F:magnesium ion binding"/>
    <property type="evidence" value="ECO:0007669"/>
    <property type="project" value="TreeGrafter"/>
</dbReference>
<sequence length="297" mass="31235">MADQTPTASEKVLSKLHLVATDMDGTFLSPTVSEGHANGVVSERSAKCAAALQAAGVVFCIATGRPAPALQDHVDRLGVELPCVCFNGAAILTMRPGAPPTPLYERPLPAEIVRAVCEFADAEDVCLSYSLVDRAVARCSTEAHASDLVNYVRLEGVRQATVTSCAELLLLPPPLKMVVITATPDALAAKARAVLGAGVHVIAAEMHVEFLPQGVHKGSALSWLCEHTSIPLACTLTFGDNHNDIEMLKASGFGVAMANAKPEVKAVADLTLEWSNADDGVARQCELMLAEGRLCSK</sequence>
<keyword evidence="2" id="KW-1185">Reference proteome</keyword>
<dbReference type="EMBL" id="JBGBPQ010000017">
    <property type="protein sequence ID" value="KAL1507703.1"/>
    <property type="molecule type" value="Genomic_DNA"/>
</dbReference>
<dbReference type="InterPro" id="IPR000150">
    <property type="entry name" value="Cof"/>
</dbReference>
<dbReference type="InterPro" id="IPR036412">
    <property type="entry name" value="HAD-like_sf"/>
</dbReference>
<protein>
    <submittedName>
        <fullName evidence="1">Uncharacterized protein</fullName>
    </submittedName>
</protein>
<dbReference type="InterPro" id="IPR023214">
    <property type="entry name" value="HAD_sf"/>
</dbReference>
<dbReference type="PANTHER" id="PTHR10000:SF8">
    <property type="entry name" value="HAD SUPERFAMILY HYDROLASE-LIKE, TYPE 3"/>
    <property type="match status" value="1"/>
</dbReference>
<proteinExistence type="predicted"/>
<accession>A0AB34IWR4</accession>
<evidence type="ECO:0000313" key="2">
    <source>
        <dbReference type="Proteomes" id="UP001515480"/>
    </source>
</evidence>
<dbReference type="SUPFAM" id="SSF56784">
    <property type="entry name" value="HAD-like"/>
    <property type="match status" value="1"/>
</dbReference>
<dbReference type="AlphaFoldDB" id="A0AB34IWR4"/>
<dbReference type="NCBIfam" id="TIGR01484">
    <property type="entry name" value="HAD-SF-IIB"/>
    <property type="match status" value="1"/>
</dbReference>
<evidence type="ECO:0000313" key="1">
    <source>
        <dbReference type="EMBL" id="KAL1507703.1"/>
    </source>
</evidence>
<dbReference type="InterPro" id="IPR006379">
    <property type="entry name" value="HAD-SF_hydro_IIB"/>
</dbReference>
<dbReference type="NCBIfam" id="TIGR00099">
    <property type="entry name" value="Cof-subfamily"/>
    <property type="match status" value="1"/>
</dbReference>
<dbReference type="GO" id="GO:0016791">
    <property type="term" value="F:phosphatase activity"/>
    <property type="evidence" value="ECO:0007669"/>
    <property type="project" value="UniProtKB-ARBA"/>
</dbReference>
<reference evidence="1 2" key="1">
    <citation type="journal article" date="2024" name="Science">
        <title>Giant polyketide synthase enzymes in the biosynthesis of giant marine polyether toxins.</title>
        <authorList>
            <person name="Fallon T.R."/>
            <person name="Shende V.V."/>
            <person name="Wierzbicki I.H."/>
            <person name="Pendleton A.L."/>
            <person name="Watervoot N.F."/>
            <person name="Auber R.P."/>
            <person name="Gonzalez D.J."/>
            <person name="Wisecaver J.H."/>
            <person name="Moore B.S."/>
        </authorList>
    </citation>
    <scope>NUCLEOTIDE SEQUENCE [LARGE SCALE GENOMIC DNA]</scope>
    <source>
        <strain evidence="1 2">12B1</strain>
    </source>
</reference>
<dbReference type="Pfam" id="PF08282">
    <property type="entry name" value="Hydrolase_3"/>
    <property type="match status" value="1"/>
</dbReference>